<name>C1MZE6_MICPC</name>
<dbReference type="GO" id="GO:0032040">
    <property type="term" value="C:small-subunit processome"/>
    <property type="evidence" value="ECO:0007669"/>
    <property type="project" value="TreeGrafter"/>
</dbReference>
<dbReference type="InterPro" id="IPR007146">
    <property type="entry name" value="Sas10/Utp3/C1D"/>
</dbReference>
<dbReference type="PANTHER" id="PTHR13237:SF9">
    <property type="entry name" value="NEUROGUIDIN"/>
    <property type="match status" value="1"/>
</dbReference>
<dbReference type="eggNOG" id="KOG3117">
    <property type="taxonomic scope" value="Eukaryota"/>
</dbReference>
<dbReference type="EMBL" id="GG663743">
    <property type="protein sequence ID" value="EEH54594.1"/>
    <property type="molecule type" value="Genomic_DNA"/>
</dbReference>
<dbReference type="AlphaFoldDB" id="C1MZE6"/>
<feature type="region of interest" description="Disordered" evidence="2">
    <location>
        <begin position="704"/>
        <end position="769"/>
    </location>
</feature>
<dbReference type="eggNOG" id="KOG3118">
    <property type="taxonomic scope" value="Eukaryota"/>
</dbReference>
<reference evidence="4 5" key="1">
    <citation type="journal article" date="2009" name="Science">
        <title>Green evolution and dynamic adaptations revealed by genomes of the marine picoeukaryotes Micromonas.</title>
        <authorList>
            <person name="Worden A.Z."/>
            <person name="Lee J.H."/>
            <person name="Mock T."/>
            <person name="Rouze P."/>
            <person name="Simmons M.P."/>
            <person name="Aerts A.L."/>
            <person name="Allen A.E."/>
            <person name="Cuvelier M.L."/>
            <person name="Derelle E."/>
            <person name="Everett M.V."/>
            <person name="Foulon E."/>
            <person name="Grimwood J."/>
            <person name="Gundlach H."/>
            <person name="Henrissat B."/>
            <person name="Napoli C."/>
            <person name="McDonald S.M."/>
            <person name="Parker M.S."/>
            <person name="Rombauts S."/>
            <person name="Salamov A."/>
            <person name="Von Dassow P."/>
            <person name="Badger J.H."/>
            <person name="Coutinho P.M."/>
            <person name="Demir E."/>
            <person name="Dubchak I."/>
            <person name="Gentemann C."/>
            <person name="Eikrem W."/>
            <person name="Gready J.E."/>
            <person name="John U."/>
            <person name="Lanier W."/>
            <person name="Lindquist E.A."/>
            <person name="Lucas S."/>
            <person name="Mayer K.F."/>
            <person name="Moreau H."/>
            <person name="Not F."/>
            <person name="Otillar R."/>
            <person name="Panaud O."/>
            <person name="Pangilinan J."/>
            <person name="Paulsen I."/>
            <person name="Piegu B."/>
            <person name="Poliakov A."/>
            <person name="Robbens S."/>
            <person name="Schmutz J."/>
            <person name="Toulza E."/>
            <person name="Wyss T."/>
            <person name="Zelensky A."/>
            <person name="Zhou K."/>
            <person name="Armbrust E.V."/>
            <person name="Bhattacharya D."/>
            <person name="Goodenough U.W."/>
            <person name="Van de Peer Y."/>
            <person name="Grigoriev I.V."/>
        </authorList>
    </citation>
    <scope>NUCLEOTIDE SEQUENCE [LARGE SCALE GENOMIC DNA]</scope>
    <source>
        <strain evidence="4 5">CCMP1545</strain>
    </source>
</reference>
<sequence>MARGGKPSSTRPSSAGAKKKRQGGHEEWMDDEVDAHHRGRDKISLDPDDDDEDSEDDFDDAADAVMDLDDDSDDEEDSDDSDDDDDDEDEEEKDDEDAAADDGDAYDSQEDEEDAALIRAMKAQQKKLNASGVTRAKKDDDESESESESESDGPGIRGKKKSDFYGDDREVDHEGLEDEEDREEEEKEARRMQRSLAEGMDAADYGLSESESESESASEEKTLGAKAKKLASSGKKTKTGEAAAKDDKKRAKRAKKKPKSDGKDADAAAAVIEALGEDDAHGAGAAATDAVTADAPEIMALQRELAKNLEEVKNVVEPALQVAKKGGYATELGISYLETKHMLMLSYCVNIVMYLLLKSEGVAVKDHPVVVRLVEIRTYLEKLRPIDRKLKYQIEKLLKLASEQNEREELGDGDGGGGGDAGEDPLAFRPNPDALVSKVEEDAADGDGDGGVYRPPKMLPTSMEDFEEGGKSNKEKRKEKEARRRASRSALIKELAQELGEAPEELGGGEGDMSSAFAKREFARMEARAKIEEDLFTRVPLSKTERRRQKATTRSVNSLSQVGDFGDDVADLVEVAEQADGRKRQRLVDAVSMGAPAIQKRPKPVGGDALEPTRDTLGDRRSKYEKGVNRKIAEREAAKNEGMYEDDTPKQHVEDDDAYVDAAATRDAKRRAKEDKYRRRAGIIAVPEREMEDDDAKRDVGKKIMANRGLTPHRNKDHKNPRKRLRDKFAKAVVRRKGQVRSMRDDGGAYGGEQTGIKTSVTKSRKFGK</sequence>
<dbReference type="OrthoDB" id="203440at2759"/>
<feature type="compositionally biased region" description="Acidic residues" evidence="2">
    <location>
        <begin position="46"/>
        <end position="115"/>
    </location>
</feature>
<organism evidence="5">
    <name type="scientific">Micromonas pusilla (strain CCMP1545)</name>
    <name type="common">Picoplanktonic green alga</name>
    <dbReference type="NCBI Taxonomy" id="564608"/>
    <lineage>
        <taxon>Eukaryota</taxon>
        <taxon>Viridiplantae</taxon>
        <taxon>Chlorophyta</taxon>
        <taxon>Mamiellophyceae</taxon>
        <taxon>Mamiellales</taxon>
        <taxon>Mamiellaceae</taxon>
        <taxon>Micromonas</taxon>
    </lineage>
</organism>
<feature type="compositionally biased region" description="Acidic residues" evidence="2">
    <location>
        <begin position="175"/>
        <end position="186"/>
    </location>
</feature>
<feature type="region of interest" description="Disordered" evidence="2">
    <location>
        <begin position="593"/>
        <end position="660"/>
    </location>
</feature>
<dbReference type="KEGG" id="mpp:MICPUCDRAFT_60704"/>
<feature type="compositionally biased region" description="Basic and acidic residues" evidence="2">
    <location>
        <begin position="468"/>
        <end position="484"/>
    </location>
</feature>
<feature type="compositionally biased region" description="Basic and acidic residues" evidence="2">
    <location>
        <begin position="161"/>
        <end position="174"/>
    </location>
</feature>
<keyword evidence="5" id="KW-1185">Reference proteome</keyword>
<dbReference type="PANTHER" id="PTHR13237">
    <property type="entry name" value="SOMETHING ABOUT SILENCING PROTEIN 10-RELATED"/>
    <property type="match status" value="1"/>
</dbReference>
<feature type="compositionally biased region" description="Acidic residues" evidence="2">
    <location>
        <begin position="141"/>
        <end position="151"/>
    </location>
</feature>
<evidence type="ECO:0000256" key="2">
    <source>
        <dbReference type="SAM" id="MobiDB-lite"/>
    </source>
</evidence>
<feature type="domain" description="Sas10 C-terminal" evidence="3">
    <location>
        <begin position="695"/>
        <end position="767"/>
    </location>
</feature>
<feature type="region of interest" description="Disordered" evidence="2">
    <location>
        <begin position="1"/>
        <end position="266"/>
    </location>
</feature>
<gene>
    <name evidence="4" type="ORF">MICPUCDRAFT_60704</name>
</gene>
<protein>
    <submittedName>
        <fullName evidence="4">Predicted protein</fullName>
    </submittedName>
</protein>
<feature type="compositionally biased region" description="Basic and acidic residues" evidence="2">
    <location>
        <begin position="611"/>
        <end position="639"/>
    </location>
</feature>
<evidence type="ECO:0000313" key="5">
    <source>
        <dbReference type="Proteomes" id="UP000001876"/>
    </source>
</evidence>
<dbReference type="GO" id="GO:0000462">
    <property type="term" value="P:maturation of SSU-rRNA from tricistronic rRNA transcript (SSU-rRNA, 5.8S rRNA, LSU-rRNA)"/>
    <property type="evidence" value="ECO:0007669"/>
    <property type="project" value="TreeGrafter"/>
</dbReference>
<dbReference type="STRING" id="564608.C1MZE6"/>
<feature type="compositionally biased region" description="Basic residues" evidence="2">
    <location>
        <begin position="711"/>
        <end position="726"/>
    </location>
</feature>
<dbReference type="GeneID" id="9686641"/>
<feature type="region of interest" description="Disordered" evidence="2">
    <location>
        <begin position="404"/>
        <end position="491"/>
    </location>
</feature>
<proteinExistence type="predicted"/>
<dbReference type="InterPro" id="IPR018972">
    <property type="entry name" value="Sas10_C_dom"/>
</dbReference>
<dbReference type="Pfam" id="PF04000">
    <property type="entry name" value="Sas10_Utp3"/>
    <property type="match status" value="1"/>
</dbReference>
<feature type="compositionally biased region" description="Polar residues" evidence="2">
    <location>
        <begin position="552"/>
        <end position="561"/>
    </location>
</feature>
<dbReference type="OMA" id="EEYIRPQ"/>
<keyword evidence="1" id="KW-0597">Phosphoprotein</keyword>
<evidence type="ECO:0000313" key="4">
    <source>
        <dbReference type="EMBL" id="EEH54594.1"/>
    </source>
</evidence>
<feature type="region of interest" description="Disordered" evidence="2">
    <location>
        <begin position="544"/>
        <end position="563"/>
    </location>
</feature>
<accession>C1MZE6</accession>
<evidence type="ECO:0000256" key="1">
    <source>
        <dbReference type="ARBA" id="ARBA00022553"/>
    </source>
</evidence>
<evidence type="ECO:0000259" key="3">
    <source>
        <dbReference type="Pfam" id="PF09368"/>
    </source>
</evidence>
<dbReference type="RefSeq" id="XP_003060944.1">
    <property type="nucleotide sequence ID" value="XM_003060898.1"/>
</dbReference>
<dbReference type="Proteomes" id="UP000001876">
    <property type="component" value="Unassembled WGS sequence"/>
</dbReference>
<dbReference type="Pfam" id="PF09368">
    <property type="entry name" value="Sas10"/>
    <property type="match status" value="1"/>
</dbReference>